<dbReference type="AlphaFoldDB" id="A0A4P9WQ88"/>
<keyword evidence="5" id="KW-0496">Mitochondrion</keyword>
<dbReference type="InterPro" id="IPR027417">
    <property type="entry name" value="P-loop_NTPase"/>
</dbReference>
<dbReference type="OrthoDB" id="10254455at2759"/>
<keyword evidence="2 6" id="KW-0547">Nucleotide-binding</keyword>
<dbReference type="GO" id="GO:0005524">
    <property type="term" value="F:ATP binding"/>
    <property type="evidence" value="ECO:0007669"/>
    <property type="project" value="UniProtKB-KW"/>
</dbReference>
<protein>
    <submittedName>
        <fullName evidence="8">P-loop containing nucleoside triphosphate hydrolase protein</fullName>
    </submittedName>
</protein>
<keyword evidence="3" id="KW-1000">Mitochondrion outer membrane</keyword>
<dbReference type="InterPro" id="IPR041569">
    <property type="entry name" value="AAA_lid_3"/>
</dbReference>
<evidence type="ECO:0000256" key="4">
    <source>
        <dbReference type="ARBA" id="ARBA00022840"/>
    </source>
</evidence>
<evidence type="ECO:0000256" key="5">
    <source>
        <dbReference type="ARBA" id="ARBA00023128"/>
    </source>
</evidence>
<feature type="non-terminal residue" evidence="8">
    <location>
        <position position="1"/>
    </location>
</feature>
<dbReference type="Pfam" id="PF00004">
    <property type="entry name" value="AAA"/>
    <property type="match status" value="1"/>
</dbReference>
<dbReference type="SMART" id="SM00382">
    <property type="entry name" value="AAA"/>
    <property type="match status" value="1"/>
</dbReference>
<dbReference type="InterPro" id="IPR003960">
    <property type="entry name" value="ATPase_AAA_CS"/>
</dbReference>
<dbReference type="Gene3D" id="1.10.8.60">
    <property type="match status" value="1"/>
</dbReference>
<accession>A0A4P9WQ88</accession>
<dbReference type="InterPro" id="IPR051701">
    <property type="entry name" value="Mito_OM_Translocase_MSP1"/>
</dbReference>
<dbReference type="GO" id="GO:0005741">
    <property type="term" value="C:mitochondrial outer membrane"/>
    <property type="evidence" value="ECO:0007669"/>
    <property type="project" value="UniProtKB-SubCell"/>
</dbReference>
<dbReference type="Proteomes" id="UP000269721">
    <property type="component" value="Unassembled WGS sequence"/>
</dbReference>
<dbReference type="Gene3D" id="3.40.50.300">
    <property type="entry name" value="P-loop containing nucleotide triphosphate hydrolases"/>
    <property type="match status" value="1"/>
</dbReference>
<dbReference type="EMBL" id="KZ994057">
    <property type="protein sequence ID" value="RKO93958.1"/>
    <property type="molecule type" value="Genomic_DNA"/>
</dbReference>
<evidence type="ECO:0000313" key="8">
    <source>
        <dbReference type="EMBL" id="RKO93958.1"/>
    </source>
</evidence>
<evidence type="ECO:0000256" key="2">
    <source>
        <dbReference type="ARBA" id="ARBA00022741"/>
    </source>
</evidence>
<feature type="domain" description="AAA+ ATPase" evidence="7">
    <location>
        <begin position="101"/>
        <end position="236"/>
    </location>
</feature>
<dbReference type="GO" id="GO:0016887">
    <property type="term" value="F:ATP hydrolysis activity"/>
    <property type="evidence" value="ECO:0007669"/>
    <property type="project" value="InterPro"/>
</dbReference>
<keyword evidence="8" id="KW-0378">Hydrolase</keyword>
<comment type="subcellular location">
    <subcellularLocation>
        <location evidence="1">Mitochondrion outer membrane</location>
        <topology evidence="1">Single-pass membrane protein</topology>
    </subcellularLocation>
</comment>
<dbReference type="Pfam" id="PF17862">
    <property type="entry name" value="AAA_lid_3"/>
    <property type="match status" value="1"/>
</dbReference>
<keyword evidence="3" id="KW-0472">Membrane</keyword>
<dbReference type="PANTHER" id="PTHR45644:SF3">
    <property type="entry name" value="FI08533P-RELATED"/>
    <property type="match status" value="1"/>
</dbReference>
<keyword evidence="4 6" id="KW-0067">ATP-binding</keyword>
<evidence type="ECO:0000259" key="7">
    <source>
        <dbReference type="SMART" id="SM00382"/>
    </source>
</evidence>
<feature type="non-terminal residue" evidence="8">
    <location>
        <position position="293"/>
    </location>
</feature>
<dbReference type="CDD" id="cd19520">
    <property type="entry name" value="RecA-like_ATAD1"/>
    <property type="match status" value="1"/>
</dbReference>
<reference evidence="9" key="1">
    <citation type="journal article" date="2018" name="Nat. Microbiol.">
        <title>Leveraging single-cell genomics to expand the fungal tree of life.</title>
        <authorList>
            <person name="Ahrendt S.R."/>
            <person name="Quandt C.A."/>
            <person name="Ciobanu D."/>
            <person name="Clum A."/>
            <person name="Salamov A."/>
            <person name="Andreopoulos B."/>
            <person name="Cheng J.F."/>
            <person name="Woyke T."/>
            <person name="Pelin A."/>
            <person name="Henrissat B."/>
            <person name="Reynolds N.K."/>
            <person name="Benny G.L."/>
            <person name="Smith M.E."/>
            <person name="James T.Y."/>
            <person name="Grigoriev I.V."/>
        </authorList>
    </citation>
    <scope>NUCLEOTIDE SEQUENCE [LARGE SCALE GENOMIC DNA]</scope>
</reference>
<proteinExistence type="inferred from homology"/>
<sequence>SQVALYYGVKWVINSIDPFRKKKEDAKLKSARVLGKLGLSELDLSEHEQVIASEVVWPEDIQVHFKDIGGLDPIIESLQETVIYPLCYPQLFQSASGLLGPPKGVLLYGPPGCGKTMLAKALAKESGATFVNLHVSILTEKWFGESQKLVNAIFSLAKKLQPVIVFIDEIDSFLRERKNSDHEATSMMKAEFMSMWDGLGTDNSRIVILGATNRPNDIDKAFLRRMPKRFQIKLPDSEQRDKVLRLLLKEVNLAHDFDMSQLVARTNGYSGSDLKELCRNAVMIPVRESLRSL</sequence>
<dbReference type="SUPFAM" id="SSF52540">
    <property type="entry name" value="P-loop containing nucleoside triphosphate hydrolases"/>
    <property type="match status" value="1"/>
</dbReference>
<evidence type="ECO:0000256" key="1">
    <source>
        <dbReference type="ARBA" id="ARBA00004572"/>
    </source>
</evidence>
<keyword evidence="9" id="KW-1185">Reference proteome</keyword>
<dbReference type="GO" id="GO:0140567">
    <property type="term" value="F:membrane protein dislocase activity"/>
    <property type="evidence" value="ECO:0007669"/>
    <property type="project" value="UniProtKB-ARBA"/>
</dbReference>
<dbReference type="InterPro" id="IPR003593">
    <property type="entry name" value="AAA+_ATPase"/>
</dbReference>
<name>A0A4P9WQ88_9FUNG</name>
<evidence type="ECO:0000256" key="3">
    <source>
        <dbReference type="ARBA" id="ARBA00022787"/>
    </source>
</evidence>
<dbReference type="PROSITE" id="PS00674">
    <property type="entry name" value="AAA"/>
    <property type="match status" value="1"/>
</dbReference>
<dbReference type="FunFam" id="3.40.50.300:FF:000538">
    <property type="entry name" value="ATPase family AAA domain-containing protein 1"/>
    <property type="match status" value="1"/>
</dbReference>
<evidence type="ECO:0000256" key="6">
    <source>
        <dbReference type="RuleBase" id="RU003651"/>
    </source>
</evidence>
<dbReference type="GO" id="GO:0140570">
    <property type="term" value="P:extraction of mislocalized protein from mitochondrial outer membrane"/>
    <property type="evidence" value="ECO:0007669"/>
    <property type="project" value="TreeGrafter"/>
</dbReference>
<organism evidence="8 9">
    <name type="scientific">Blyttiomyces helicus</name>
    <dbReference type="NCBI Taxonomy" id="388810"/>
    <lineage>
        <taxon>Eukaryota</taxon>
        <taxon>Fungi</taxon>
        <taxon>Fungi incertae sedis</taxon>
        <taxon>Chytridiomycota</taxon>
        <taxon>Chytridiomycota incertae sedis</taxon>
        <taxon>Chytridiomycetes</taxon>
        <taxon>Chytridiomycetes incertae sedis</taxon>
        <taxon>Blyttiomyces</taxon>
    </lineage>
</organism>
<dbReference type="InterPro" id="IPR003959">
    <property type="entry name" value="ATPase_AAA_core"/>
</dbReference>
<dbReference type="PANTHER" id="PTHR45644">
    <property type="entry name" value="AAA ATPASE, PUTATIVE (AFU_ORTHOLOGUE AFUA_2G12920)-RELATED-RELATED"/>
    <property type="match status" value="1"/>
</dbReference>
<evidence type="ECO:0000313" key="9">
    <source>
        <dbReference type="Proteomes" id="UP000269721"/>
    </source>
</evidence>
<comment type="similarity">
    <text evidence="6">Belongs to the AAA ATPase family.</text>
</comment>
<gene>
    <name evidence="8" type="ORF">BDK51DRAFT_12505</name>
</gene>